<dbReference type="SUPFAM" id="SSF46689">
    <property type="entry name" value="Homeodomain-like"/>
    <property type="match status" value="1"/>
</dbReference>
<evidence type="ECO:0000256" key="1">
    <source>
        <dbReference type="ARBA" id="ARBA00023015"/>
    </source>
</evidence>
<dbReference type="EMBL" id="CP070499">
    <property type="protein sequence ID" value="QSB14610.1"/>
    <property type="molecule type" value="Genomic_DNA"/>
</dbReference>
<gene>
    <name evidence="6" type="ORF">JQS43_24595</name>
</gene>
<evidence type="ECO:0000256" key="4">
    <source>
        <dbReference type="PROSITE-ProRule" id="PRU00335"/>
    </source>
</evidence>
<dbReference type="GO" id="GO:0000976">
    <property type="term" value="F:transcription cis-regulatory region binding"/>
    <property type="evidence" value="ECO:0007669"/>
    <property type="project" value="TreeGrafter"/>
</dbReference>
<dbReference type="GO" id="GO:0003700">
    <property type="term" value="F:DNA-binding transcription factor activity"/>
    <property type="evidence" value="ECO:0007669"/>
    <property type="project" value="TreeGrafter"/>
</dbReference>
<protein>
    <submittedName>
        <fullName evidence="6">TetR/AcrR family transcriptional regulator</fullName>
    </submittedName>
</protein>
<sequence length="204" mass="22224">MGGRGRRTESEMLADIHTAALQEVLAVGVAGLTMAGIAERSGTARTSLYRRWSSATDVLLDALESDFPREEVSPRADDLRGDLLAALEQLVGWTATPTAQAVAAIMMERRRHPELVDALFERVFDPHGVRFTRTVLLHYGQAGVIDPALITDVVTEIGEALVSAYYANTGDPPNRDYLERIVDQAILPAVGYPVTVGRRRAVRG</sequence>
<dbReference type="PANTHER" id="PTHR30055:SF148">
    <property type="entry name" value="TETR-FAMILY TRANSCRIPTIONAL REGULATOR"/>
    <property type="match status" value="1"/>
</dbReference>
<keyword evidence="7" id="KW-1185">Reference proteome</keyword>
<dbReference type="KEGG" id="nhy:JQS43_24595"/>
<keyword evidence="2 4" id="KW-0238">DNA-binding</keyword>
<organism evidence="6 7">
    <name type="scientific">Natronosporangium hydrolyticum</name>
    <dbReference type="NCBI Taxonomy" id="2811111"/>
    <lineage>
        <taxon>Bacteria</taxon>
        <taxon>Bacillati</taxon>
        <taxon>Actinomycetota</taxon>
        <taxon>Actinomycetes</taxon>
        <taxon>Micromonosporales</taxon>
        <taxon>Micromonosporaceae</taxon>
        <taxon>Natronosporangium</taxon>
    </lineage>
</organism>
<accession>A0A895YKI3</accession>
<dbReference type="InterPro" id="IPR050109">
    <property type="entry name" value="HTH-type_TetR-like_transc_reg"/>
</dbReference>
<feature type="domain" description="HTH tetR-type" evidence="5">
    <location>
        <begin position="10"/>
        <end position="70"/>
    </location>
</feature>
<dbReference type="InterPro" id="IPR036271">
    <property type="entry name" value="Tet_transcr_reg_TetR-rel_C_sf"/>
</dbReference>
<dbReference type="Pfam" id="PF16859">
    <property type="entry name" value="TetR_C_11"/>
    <property type="match status" value="1"/>
</dbReference>
<evidence type="ECO:0000313" key="6">
    <source>
        <dbReference type="EMBL" id="QSB14610.1"/>
    </source>
</evidence>
<reference evidence="6" key="1">
    <citation type="submission" date="2021-02" db="EMBL/GenBank/DDBJ databases">
        <title>Natrosporangium hydrolyticum gen. nov., sp. nov, a haloalkaliphilic actinobacterium from a soda solonchak soil.</title>
        <authorList>
            <person name="Sorokin D.Y."/>
            <person name="Khijniak T.V."/>
            <person name="Zakharycheva A.P."/>
            <person name="Boueva O.V."/>
            <person name="Ariskina E.V."/>
            <person name="Hahnke R.L."/>
            <person name="Bunk B."/>
            <person name="Sproer C."/>
            <person name="Schumann P."/>
            <person name="Evtushenko L.I."/>
            <person name="Kublanov I.V."/>
        </authorList>
    </citation>
    <scope>NUCLEOTIDE SEQUENCE</scope>
    <source>
        <strain evidence="6">DSM 106523</strain>
    </source>
</reference>
<feature type="DNA-binding region" description="H-T-H motif" evidence="4">
    <location>
        <begin position="33"/>
        <end position="52"/>
    </location>
</feature>
<dbReference type="AlphaFoldDB" id="A0A895YKI3"/>
<name>A0A895YKI3_9ACTN</name>
<evidence type="ECO:0000256" key="3">
    <source>
        <dbReference type="ARBA" id="ARBA00023163"/>
    </source>
</evidence>
<evidence type="ECO:0000256" key="2">
    <source>
        <dbReference type="ARBA" id="ARBA00023125"/>
    </source>
</evidence>
<dbReference type="InterPro" id="IPR011075">
    <property type="entry name" value="TetR_C"/>
</dbReference>
<keyword evidence="1" id="KW-0805">Transcription regulation</keyword>
<dbReference type="PROSITE" id="PS50977">
    <property type="entry name" value="HTH_TETR_2"/>
    <property type="match status" value="1"/>
</dbReference>
<dbReference type="InterPro" id="IPR009057">
    <property type="entry name" value="Homeodomain-like_sf"/>
</dbReference>
<keyword evidence="3" id="KW-0804">Transcription</keyword>
<proteinExistence type="predicted"/>
<dbReference type="Pfam" id="PF00440">
    <property type="entry name" value="TetR_N"/>
    <property type="match status" value="1"/>
</dbReference>
<dbReference type="RefSeq" id="WP_239676754.1">
    <property type="nucleotide sequence ID" value="NZ_CP070499.1"/>
</dbReference>
<dbReference type="PANTHER" id="PTHR30055">
    <property type="entry name" value="HTH-TYPE TRANSCRIPTIONAL REGULATOR RUTR"/>
    <property type="match status" value="1"/>
</dbReference>
<evidence type="ECO:0000313" key="7">
    <source>
        <dbReference type="Proteomes" id="UP000662857"/>
    </source>
</evidence>
<dbReference type="InterPro" id="IPR001647">
    <property type="entry name" value="HTH_TetR"/>
</dbReference>
<dbReference type="Gene3D" id="1.10.10.60">
    <property type="entry name" value="Homeodomain-like"/>
    <property type="match status" value="1"/>
</dbReference>
<dbReference type="Proteomes" id="UP000662857">
    <property type="component" value="Chromosome"/>
</dbReference>
<dbReference type="SUPFAM" id="SSF48498">
    <property type="entry name" value="Tetracyclin repressor-like, C-terminal domain"/>
    <property type="match status" value="1"/>
</dbReference>
<evidence type="ECO:0000259" key="5">
    <source>
        <dbReference type="PROSITE" id="PS50977"/>
    </source>
</evidence>
<dbReference type="Gene3D" id="1.10.357.10">
    <property type="entry name" value="Tetracycline Repressor, domain 2"/>
    <property type="match status" value="1"/>
</dbReference>